<dbReference type="KEGG" id="dsf:UWK_00563"/>
<organism evidence="3 4">
    <name type="scientific">Desulfocapsa sulfexigens (strain DSM 10523 / SB164P1)</name>
    <dbReference type="NCBI Taxonomy" id="1167006"/>
    <lineage>
        <taxon>Bacteria</taxon>
        <taxon>Pseudomonadati</taxon>
        <taxon>Thermodesulfobacteriota</taxon>
        <taxon>Desulfobulbia</taxon>
        <taxon>Desulfobulbales</taxon>
        <taxon>Desulfocapsaceae</taxon>
        <taxon>Desulfocapsa</taxon>
    </lineage>
</organism>
<evidence type="ECO:0000313" key="4">
    <source>
        <dbReference type="Proteomes" id="UP000011721"/>
    </source>
</evidence>
<evidence type="ECO:0000313" key="3">
    <source>
        <dbReference type="EMBL" id="AGF77144.1"/>
    </source>
</evidence>
<dbReference type="Proteomes" id="UP000011721">
    <property type="component" value="Chromosome"/>
</dbReference>
<reference evidence="4" key="1">
    <citation type="journal article" date="2013" name="Stand. Genomic Sci.">
        <title>Complete genome sequence of Desulfocapsa sulfexigens, a marine deltaproteobacterium specialized in disproportionating inorganic sulfur compounds.</title>
        <authorList>
            <person name="Finster K.W."/>
            <person name="Kjeldsen K.U."/>
            <person name="Kube M."/>
            <person name="Reinhardt R."/>
            <person name="Mussmann M."/>
            <person name="Amann R."/>
            <person name="Schreiber L."/>
        </authorList>
    </citation>
    <scope>NUCLEOTIDE SEQUENCE [LARGE SCALE GENOMIC DNA]</scope>
    <source>
        <strain evidence="4">DSM 10523 / SB164P1</strain>
    </source>
</reference>
<protein>
    <submittedName>
        <fullName evidence="3">Doubled CXXCH domain-containing protein</fullName>
    </submittedName>
</protein>
<sequence>MHKISIHIVMMFFLTASLSGCEAKKQHEVLTFFFTGVPPLEETAAVTSDQELQDVRETTPGPKTVQVQTLYSHPVWAAGVCDPCHGSTGTFSTPGVQKQPQTVFKTGGGMPGELTLPKTKLCIQCHRDKTPLRALTERLWLHNTTAKGDCMACHDPHQSKNKNTLRKPPVKICLSCHENGTFMATPAHQTGEDCLSCHTPHMGLNKNLLKNEYQEQKTPALQIPETMVQGR</sequence>
<evidence type="ECO:0000259" key="2">
    <source>
        <dbReference type="Pfam" id="PF09699"/>
    </source>
</evidence>
<dbReference type="InterPro" id="IPR010177">
    <property type="entry name" value="Paired_CXXCH_1"/>
</dbReference>
<dbReference type="Gene3D" id="3.90.10.10">
    <property type="entry name" value="Cytochrome C3"/>
    <property type="match status" value="1"/>
</dbReference>
<dbReference type="PROSITE" id="PS51257">
    <property type="entry name" value="PROKAR_LIPOPROTEIN"/>
    <property type="match status" value="1"/>
</dbReference>
<dbReference type="SUPFAM" id="SSF48695">
    <property type="entry name" value="Multiheme cytochromes"/>
    <property type="match status" value="1"/>
</dbReference>
<dbReference type="STRING" id="1167006.UWK_00563"/>
<dbReference type="EMBL" id="CP003985">
    <property type="protein sequence ID" value="AGF77144.1"/>
    <property type="molecule type" value="Genomic_DNA"/>
</dbReference>
<feature type="domain" description="Doubled CXXCH motif" evidence="2">
    <location>
        <begin position="142"/>
        <end position="179"/>
    </location>
</feature>
<name>M1NBG2_DESSD</name>
<dbReference type="RefSeq" id="WP_015402842.1">
    <property type="nucleotide sequence ID" value="NC_020304.1"/>
</dbReference>
<dbReference type="InterPro" id="IPR051829">
    <property type="entry name" value="Multiheme_Cytochr_ET"/>
</dbReference>
<evidence type="ECO:0000256" key="1">
    <source>
        <dbReference type="ARBA" id="ARBA00022729"/>
    </source>
</evidence>
<dbReference type="AlphaFoldDB" id="M1NBG2"/>
<dbReference type="NCBIfam" id="TIGR01905">
    <property type="entry name" value="paired_CXXCH_1"/>
    <property type="match status" value="1"/>
</dbReference>
<dbReference type="PANTHER" id="PTHR35038">
    <property type="entry name" value="DISSIMILATORY SULFITE REDUCTASE SIRA"/>
    <property type="match status" value="1"/>
</dbReference>
<dbReference type="InterPro" id="IPR036280">
    <property type="entry name" value="Multihaem_cyt_sf"/>
</dbReference>
<feature type="domain" description="Doubled CXXCH motif" evidence="2">
    <location>
        <begin position="191"/>
        <end position="213"/>
    </location>
</feature>
<proteinExistence type="predicted"/>
<dbReference type="HOGENOM" id="CLU_1358816_0_0_7"/>
<gene>
    <name evidence="3" type="ordered locus">UWK_00563</name>
</gene>
<keyword evidence="4" id="KW-1185">Reference proteome</keyword>
<dbReference type="OrthoDB" id="9783375at2"/>
<dbReference type="Pfam" id="PF09699">
    <property type="entry name" value="Paired_CXXCH_1"/>
    <property type="match status" value="2"/>
</dbReference>
<keyword evidence="1" id="KW-0732">Signal</keyword>
<accession>M1NBG2</accession>